<protein>
    <recommendedName>
        <fullName evidence="9">Sec-independent protein translocase protein TatA</fullName>
    </recommendedName>
</protein>
<evidence type="ECO:0000256" key="5">
    <source>
        <dbReference type="ARBA" id="ARBA00022927"/>
    </source>
</evidence>
<keyword evidence="3 9" id="KW-1003">Cell membrane</keyword>
<keyword evidence="8 9" id="KW-0472">Membrane</keyword>
<proteinExistence type="inferred from homology"/>
<evidence type="ECO:0000256" key="3">
    <source>
        <dbReference type="ARBA" id="ARBA00022475"/>
    </source>
</evidence>
<comment type="function">
    <text evidence="9">Part of the twin-arginine translocation (Tat) system that transports large folded proteins containing a characteristic twin-arginine motif in their signal peptide across membranes. TatA could form the protein-conducting channel of the Tat system.</text>
</comment>
<keyword evidence="7 9" id="KW-0811">Translocation</keyword>
<dbReference type="Proteomes" id="UP001058650">
    <property type="component" value="Chromosome"/>
</dbReference>
<dbReference type="EMBL" id="CP103866">
    <property type="protein sequence ID" value="UWE03204.1"/>
    <property type="molecule type" value="Genomic_DNA"/>
</dbReference>
<evidence type="ECO:0000313" key="11">
    <source>
        <dbReference type="EMBL" id="UWE03204.1"/>
    </source>
</evidence>
<dbReference type="PANTHER" id="PTHR42982">
    <property type="entry name" value="SEC-INDEPENDENT PROTEIN TRANSLOCASE PROTEIN TATA"/>
    <property type="match status" value="1"/>
</dbReference>
<accession>A0ABY5U0Q1</accession>
<organism evidence="11 12">
    <name type="scientific">Laceyella sacchari</name>
    <name type="common">Thermoactinomyces thalpophilus</name>
    <dbReference type="NCBI Taxonomy" id="37482"/>
    <lineage>
        <taxon>Bacteria</taxon>
        <taxon>Bacillati</taxon>
        <taxon>Bacillota</taxon>
        <taxon>Bacilli</taxon>
        <taxon>Bacillales</taxon>
        <taxon>Thermoactinomycetaceae</taxon>
        <taxon>Laceyella</taxon>
    </lineage>
</organism>
<feature type="compositionally biased region" description="Basic and acidic residues" evidence="10">
    <location>
        <begin position="70"/>
        <end position="87"/>
    </location>
</feature>
<evidence type="ECO:0000256" key="6">
    <source>
        <dbReference type="ARBA" id="ARBA00022989"/>
    </source>
</evidence>
<dbReference type="InterPro" id="IPR003369">
    <property type="entry name" value="TatA/B/E"/>
</dbReference>
<gene>
    <name evidence="9" type="primary">tatA</name>
    <name evidence="11" type="ORF">NYR52_13960</name>
</gene>
<dbReference type="HAMAP" id="MF_00236">
    <property type="entry name" value="TatA_E"/>
    <property type="match status" value="1"/>
</dbReference>
<evidence type="ECO:0000256" key="1">
    <source>
        <dbReference type="ARBA" id="ARBA00004162"/>
    </source>
</evidence>
<evidence type="ECO:0000256" key="9">
    <source>
        <dbReference type="HAMAP-Rule" id="MF_00236"/>
    </source>
</evidence>
<evidence type="ECO:0000256" key="2">
    <source>
        <dbReference type="ARBA" id="ARBA00022448"/>
    </source>
</evidence>
<dbReference type="Gene3D" id="1.20.5.3310">
    <property type="match status" value="1"/>
</dbReference>
<dbReference type="PANTHER" id="PTHR42982:SF1">
    <property type="entry name" value="SEC-INDEPENDENT PROTEIN TRANSLOCASE PROTEIN TATA"/>
    <property type="match status" value="1"/>
</dbReference>
<dbReference type="NCBIfam" id="NF011430">
    <property type="entry name" value="PRK14861.1"/>
    <property type="match status" value="1"/>
</dbReference>
<evidence type="ECO:0000313" key="12">
    <source>
        <dbReference type="Proteomes" id="UP001058650"/>
    </source>
</evidence>
<dbReference type="InterPro" id="IPR006312">
    <property type="entry name" value="TatA/E"/>
</dbReference>
<name>A0ABY5U0Q1_LACSH</name>
<comment type="subunit">
    <text evidence="9">Forms a complex with TatC.</text>
</comment>
<evidence type="ECO:0000256" key="8">
    <source>
        <dbReference type="ARBA" id="ARBA00023136"/>
    </source>
</evidence>
<keyword evidence="6 9" id="KW-1133">Transmembrane helix</keyword>
<keyword evidence="5 9" id="KW-0653">Protein transport</keyword>
<sequence>MGINGIEWILIFIVALILFGPKKLPDLGRALGKSIREFKNATNGLMDDDDKKEKPQAIEATVTEPASAKAEVKKEEVKKEEVKPQTN</sequence>
<evidence type="ECO:0000256" key="10">
    <source>
        <dbReference type="SAM" id="MobiDB-lite"/>
    </source>
</evidence>
<keyword evidence="12" id="KW-1185">Reference proteome</keyword>
<comment type="similarity">
    <text evidence="9">Belongs to the TatA/E family.</text>
</comment>
<comment type="subcellular location">
    <subcellularLocation>
        <location evidence="1 9">Cell membrane</location>
        <topology evidence="1 9">Single-pass membrane protein</topology>
    </subcellularLocation>
</comment>
<evidence type="ECO:0000256" key="7">
    <source>
        <dbReference type="ARBA" id="ARBA00023010"/>
    </source>
</evidence>
<feature type="transmembrane region" description="Helical" evidence="9">
    <location>
        <begin position="6"/>
        <end position="24"/>
    </location>
</feature>
<keyword evidence="4 9" id="KW-0812">Transmembrane</keyword>
<evidence type="ECO:0000256" key="4">
    <source>
        <dbReference type="ARBA" id="ARBA00022692"/>
    </source>
</evidence>
<dbReference type="NCBIfam" id="TIGR01411">
    <property type="entry name" value="tatAE"/>
    <property type="match status" value="1"/>
</dbReference>
<reference evidence="11" key="1">
    <citation type="submission" date="2022-08" db="EMBL/GenBank/DDBJ databases">
        <title>The complete genome sequence of the thermophilic bacterium Laceyella sacchari FBKL4.010 reveals the basis for tetramethylpyrazine biosynthesis in Moutai-flavor Daqu.</title>
        <authorList>
            <person name="Li D."/>
            <person name="Huang W."/>
            <person name="Wang C."/>
            <person name="Qiu S."/>
        </authorList>
    </citation>
    <scope>NUCLEOTIDE SEQUENCE</scope>
    <source>
        <strain evidence="11">FBKL4.014</strain>
    </source>
</reference>
<feature type="region of interest" description="Disordered" evidence="10">
    <location>
        <begin position="59"/>
        <end position="87"/>
    </location>
</feature>
<dbReference type="Pfam" id="PF02416">
    <property type="entry name" value="TatA_B_E"/>
    <property type="match status" value="1"/>
</dbReference>
<dbReference type="RefSeq" id="WP_259435853.1">
    <property type="nucleotide sequence ID" value="NZ_CP103866.1"/>
</dbReference>
<keyword evidence="2 9" id="KW-0813">Transport</keyword>